<dbReference type="STRING" id="195883.A0A482X9H3"/>
<evidence type="ECO:0000313" key="1">
    <source>
        <dbReference type="EMBL" id="RZF42376.1"/>
    </source>
</evidence>
<reference evidence="1 2" key="1">
    <citation type="journal article" date="2017" name="Gigascience">
        <title>Genome sequence of the small brown planthopper, Laodelphax striatellus.</title>
        <authorList>
            <person name="Zhu J."/>
            <person name="Jiang F."/>
            <person name="Wang X."/>
            <person name="Yang P."/>
            <person name="Bao Y."/>
            <person name="Zhao W."/>
            <person name="Wang W."/>
            <person name="Lu H."/>
            <person name="Wang Q."/>
            <person name="Cui N."/>
            <person name="Li J."/>
            <person name="Chen X."/>
            <person name="Luo L."/>
            <person name="Yu J."/>
            <person name="Kang L."/>
            <person name="Cui F."/>
        </authorList>
    </citation>
    <scope>NUCLEOTIDE SEQUENCE [LARGE SCALE GENOMIC DNA]</scope>
    <source>
        <strain evidence="1">Lst14</strain>
    </source>
</reference>
<organism evidence="1 2">
    <name type="scientific">Laodelphax striatellus</name>
    <name type="common">Small brown planthopper</name>
    <name type="synonym">Delphax striatella</name>
    <dbReference type="NCBI Taxonomy" id="195883"/>
    <lineage>
        <taxon>Eukaryota</taxon>
        <taxon>Metazoa</taxon>
        <taxon>Ecdysozoa</taxon>
        <taxon>Arthropoda</taxon>
        <taxon>Hexapoda</taxon>
        <taxon>Insecta</taxon>
        <taxon>Pterygota</taxon>
        <taxon>Neoptera</taxon>
        <taxon>Paraneoptera</taxon>
        <taxon>Hemiptera</taxon>
        <taxon>Auchenorrhyncha</taxon>
        <taxon>Fulgoroidea</taxon>
        <taxon>Delphacidae</taxon>
        <taxon>Criomorphinae</taxon>
        <taxon>Laodelphax</taxon>
    </lineage>
</organism>
<dbReference type="AlphaFoldDB" id="A0A482X9H3"/>
<gene>
    <name evidence="1" type="ORF">LSTR_LSTR004184</name>
</gene>
<feature type="non-terminal residue" evidence="1">
    <location>
        <position position="142"/>
    </location>
</feature>
<dbReference type="PANTHER" id="PTHR46780">
    <property type="entry name" value="PROTEIN EVA-1"/>
    <property type="match status" value="1"/>
</dbReference>
<accession>A0A482X9H3</accession>
<dbReference type="EMBL" id="QKKF02015211">
    <property type="protein sequence ID" value="RZF42376.1"/>
    <property type="molecule type" value="Genomic_DNA"/>
</dbReference>
<sequence length="142" mass="15766">MLRYAKALQLKINFENSSGGGPVFTWRTSHHYRLHNTDGILLIPNIAMELQCHSAAVSAAFLCSMLAFALSHALARGLEQPLYDTAYACEGKTLKIECKSGELIHLIRANYGRFSITICNDHGNTDWSVNCMSPKSLRVLHS</sequence>
<keyword evidence="2" id="KW-1185">Reference proteome</keyword>
<comment type="caution">
    <text evidence="1">The sequence shown here is derived from an EMBL/GenBank/DDBJ whole genome shotgun (WGS) entry which is preliminary data.</text>
</comment>
<dbReference type="OrthoDB" id="6605181at2759"/>
<proteinExistence type="predicted"/>
<dbReference type="Proteomes" id="UP000291343">
    <property type="component" value="Unassembled WGS sequence"/>
</dbReference>
<evidence type="ECO:0000313" key="2">
    <source>
        <dbReference type="Proteomes" id="UP000291343"/>
    </source>
</evidence>
<name>A0A482X9H3_LAOST</name>
<dbReference type="InterPro" id="IPR043159">
    <property type="entry name" value="Lectin_gal-bd_sf"/>
</dbReference>
<dbReference type="InParanoid" id="A0A482X9H3"/>
<evidence type="ECO:0008006" key="3">
    <source>
        <dbReference type="Google" id="ProtNLM"/>
    </source>
</evidence>
<protein>
    <recommendedName>
        <fullName evidence="3">SUEL-type lectin domain-containing protein</fullName>
    </recommendedName>
</protein>
<dbReference type="Gene3D" id="2.60.120.740">
    <property type="match status" value="1"/>
</dbReference>